<dbReference type="EMBL" id="PP895363">
    <property type="protein sequence ID" value="XCI78194.1"/>
    <property type="molecule type" value="Genomic_DNA"/>
</dbReference>
<reference evidence="1" key="1">
    <citation type="submission" date="2024-06" db="EMBL/GenBank/DDBJ databases">
        <title>High activity and specificity of bacteriophage cocktails against carbapenem-resistant Klebsiella pneumoniae belonging to high-risk clones CG258 and ST307.</title>
        <authorList>
            <person name="Jimenez Quiceno J."/>
            <person name="Salazar Ospina L."/>
            <person name="Tellez Carrasquilla S."/>
        </authorList>
    </citation>
    <scope>NUCLEOTIDE SEQUENCE</scope>
</reference>
<sequence>MDNERGESPFSFNSVCNALKRTLSAFSVK</sequence>
<organism evidence="1">
    <name type="scientific">Klebsiella phage FKP3</name>
    <dbReference type="NCBI Taxonomy" id="3231233"/>
    <lineage>
        <taxon>Viruses</taxon>
        <taxon>Duplodnaviria</taxon>
        <taxon>Heunggongvirae</taxon>
        <taxon>Uroviricota</taxon>
        <taxon>Caudoviricetes</taxon>
        <taxon>Stephanstirmvirinae</taxon>
        <taxon>Justusliebigvirus</taxon>
    </lineage>
</organism>
<proteinExistence type="predicted"/>
<evidence type="ECO:0000313" key="1">
    <source>
        <dbReference type="EMBL" id="XCI78194.1"/>
    </source>
</evidence>
<protein>
    <submittedName>
        <fullName evidence="1">Uncharacterized protein</fullName>
    </submittedName>
</protein>
<accession>A0AAU8HZU6</accession>
<name>A0AAU8HZU6_9CAUD</name>